<evidence type="ECO:0000313" key="2">
    <source>
        <dbReference type="Proteomes" id="UP000738349"/>
    </source>
</evidence>
<dbReference type="EMBL" id="JAGMUV010000009">
    <property type="protein sequence ID" value="KAH7143594.1"/>
    <property type="molecule type" value="Genomic_DNA"/>
</dbReference>
<comment type="caution">
    <text evidence="1">The sequence shown here is derived from an EMBL/GenBank/DDBJ whole genome shotgun (WGS) entry which is preliminary data.</text>
</comment>
<evidence type="ECO:0000313" key="1">
    <source>
        <dbReference type="EMBL" id="KAH7143594.1"/>
    </source>
</evidence>
<organism evidence="1 2">
    <name type="scientific">Dactylonectria macrodidyma</name>
    <dbReference type="NCBI Taxonomy" id="307937"/>
    <lineage>
        <taxon>Eukaryota</taxon>
        <taxon>Fungi</taxon>
        <taxon>Dikarya</taxon>
        <taxon>Ascomycota</taxon>
        <taxon>Pezizomycotina</taxon>
        <taxon>Sordariomycetes</taxon>
        <taxon>Hypocreomycetidae</taxon>
        <taxon>Hypocreales</taxon>
        <taxon>Nectriaceae</taxon>
        <taxon>Dactylonectria</taxon>
    </lineage>
</organism>
<gene>
    <name evidence="1" type="ORF">EDB81DRAFT_500243</name>
</gene>
<dbReference type="Proteomes" id="UP000738349">
    <property type="component" value="Unassembled WGS sequence"/>
</dbReference>
<protein>
    <submittedName>
        <fullName evidence="1">Uncharacterized protein</fullName>
    </submittedName>
</protein>
<accession>A0A9P9J4E9</accession>
<name>A0A9P9J4E9_9HYPO</name>
<proteinExistence type="predicted"/>
<keyword evidence="2" id="KW-1185">Reference proteome</keyword>
<dbReference type="AlphaFoldDB" id="A0A9P9J4E9"/>
<sequence>MQNVSEIHPCIHTNHSVVGMLLYYTDGHRECVGQFPLDWVAEHFILDQTDKLYIHFDWYMRGRVCVATVTVNTPKKTADIPWSGIAQTGTLEWRFFSQYPILFHEGEQLNPNPQVSCQES</sequence>
<reference evidence="1" key="1">
    <citation type="journal article" date="2021" name="Nat. Commun.">
        <title>Genetic determinants of endophytism in the Arabidopsis root mycobiome.</title>
        <authorList>
            <person name="Mesny F."/>
            <person name="Miyauchi S."/>
            <person name="Thiergart T."/>
            <person name="Pickel B."/>
            <person name="Atanasova L."/>
            <person name="Karlsson M."/>
            <person name="Huettel B."/>
            <person name="Barry K.W."/>
            <person name="Haridas S."/>
            <person name="Chen C."/>
            <person name="Bauer D."/>
            <person name="Andreopoulos W."/>
            <person name="Pangilinan J."/>
            <person name="LaButti K."/>
            <person name="Riley R."/>
            <person name="Lipzen A."/>
            <person name="Clum A."/>
            <person name="Drula E."/>
            <person name="Henrissat B."/>
            <person name="Kohler A."/>
            <person name="Grigoriev I.V."/>
            <person name="Martin F.M."/>
            <person name="Hacquard S."/>
        </authorList>
    </citation>
    <scope>NUCLEOTIDE SEQUENCE</scope>
    <source>
        <strain evidence="1">MPI-CAGE-AT-0147</strain>
    </source>
</reference>
<dbReference type="OrthoDB" id="5153231at2759"/>